<reference evidence="2" key="1">
    <citation type="submission" date="2022-11" db="UniProtKB">
        <authorList>
            <consortium name="WormBaseParasite"/>
        </authorList>
    </citation>
    <scope>IDENTIFICATION</scope>
</reference>
<organism evidence="1 2">
    <name type="scientific">Panagrolaimus sp. JU765</name>
    <dbReference type="NCBI Taxonomy" id="591449"/>
    <lineage>
        <taxon>Eukaryota</taxon>
        <taxon>Metazoa</taxon>
        <taxon>Ecdysozoa</taxon>
        <taxon>Nematoda</taxon>
        <taxon>Chromadorea</taxon>
        <taxon>Rhabditida</taxon>
        <taxon>Tylenchina</taxon>
        <taxon>Panagrolaimomorpha</taxon>
        <taxon>Panagrolaimoidea</taxon>
        <taxon>Panagrolaimidae</taxon>
        <taxon>Panagrolaimus</taxon>
    </lineage>
</organism>
<sequence length="239" mass="27079">MFISSLVYEALGNFNYFWIGGIMRTVMTNGGKSLDVWSWTKDNALMIFSDWDPSAPATGNCTGVETNGFWSAIDCKISNPFVCEIPAQFSYCEEGWTYFNMTNSCFKKFAVRTPINQSSAKNACTQRSGHLASIHTVEENEFIGDLTSIGDRVNGGASVFWIGAQTNDNSDNWYWTDGSKFDYANWGYNYDYTYNLCSSFWPDETTNHNNKINQWNAFFCDDALYGYLCKKPSNTIPIC</sequence>
<evidence type="ECO:0000313" key="1">
    <source>
        <dbReference type="Proteomes" id="UP000887576"/>
    </source>
</evidence>
<dbReference type="Proteomes" id="UP000887576">
    <property type="component" value="Unplaced"/>
</dbReference>
<accession>A0AC34QA62</accession>
<protein>
    <submittedName>
        <fullName evidence="2">C-type lectin domain-containing protein</fullName>
    </submittedName>
</protein>
<evidence type="ECO:0000313" key="2">
    <source>
        <dbReference type="WBParaSite" id="JU765_v2.g14594.t1"/>
    </source>
</evidence>
<name>A0AC34QA62_9BILA</name>
<dbReference type="WBParaSite" id="JU765_v2.g14594.t1">
    <property type="protein sequence ID" value="JU765_v2.g14594.t1"/>
    <property type="gene ID" value="JU765_v2.g14594"/>
</dbReference>
<proteinExistence type="predicted"/>